<evidence type="ECO:0000313" key="3">
    <source>
        <dbReference type="Proteomes" id="UP000317318"/>
    </source>
</evidence>
<dbReference type="InterPro" id="IPR011453">
    <property type="entry name" value="DUF1559"/>
</dbReference>
<feature type="domain" description="DUF1559" evidence="1">
    <location>
        <begin position="32"/>
        <end position="309"/>
    </location>
</feature>
<dbReference type="RefSeq" id="WP_145363045.1">
    <property type="nucleotide sequence ID" value="NZ_CP036268.1"/>
</dbReference>
<dbReference type="AlphaFoldDB" id="A0A517QZ47"/>
<dbReference type="InterPro" id="IPR012902">
    <property type="entry name" value="N_methyl_site"/>
</dbReference>
<dbReference type="Gene3D" id="3.30.700.10">
    <property type="entry name" value="Glycoprotein, Type 4 Pilin"/>
    <property type="match status" value="1"/>
</dbReference>
<sequence>MSPRRSAFTLIELLVVIAIIAILIALLLPAVQQAREAARRSSCRNHLKQVGLAMHNYHEIHRCFPSGWIEEEPRNQQGCNWGWGALILPLLEQDARYNEMYVGRLSAKQSYIQALDPDGDGVTSRTLMKRPIDVLRCPSDREPKSQKKAIFTKASIGTGSSGNSFEEMAKGNYVAVNSSNRPQFLEGAPGDGGNDRANGAFIMDGKIRVRDVTDGATNTIFVGERIVYIIDASGSSTNCLGVNAFVANAGTGQSSFHSTYSQTSVLAGGEAFINGTADCDRGFSSNHAGGANFLLGDGSVRFLSENIDHNPSTDDVVDSVFESLLGKDDGNPIGKF</sequence>
<dbReference type="EMBL" id="CP036268">
    <property type="protein sequence ID" value="QDT36878.1"/>
    <property type="molecule type" value="Genomic_DNA"/>
</dbReference>
<dbReference type="PANTHER" id="PTHR30093:SF2">
    <property type="entry name" value="TYPE II SECRETION SYSTEM PROTEIN H"/>
    <property type="match status" value="1"/>
</dbReference>
<dbReference type="NCBIfam" id="TIGR04294">
    <property type="entry name" value="pre_pil_HX9DG"/>
    <property type="match status" value="1"/>
</dbReference>
<organism evidence="2 3">
    <name type="scientific">Stratiformator vulcanicus</name>
    <dbReference type="NCBI Taxonomy" id="2527980"/>
    <lineage>
        <taxon>Bacteria</taxon>
        <taxon>Pseudomonadati</taxon>
        <taxon>Planctomycetota</taxon>
        <taxon>Planctomycetia</taxon>
        <taxon>Planctomycetales</taxon>
        <taxon>Planctomycetaceae</taxon>
        <taxon>Stratiformator</taxon>
    </lineage>
</organism>
<dbReference type="Pfam" id="PF07963">
    <property type="entry name" value="N_methyl"/>
    <property type="match status" value="1"/>
</dbReference>
<dbReference type="PANTHER" id="PTHR30093">
    <property type="entry name" value="GENERAL SECRETION PATHWAY PROTEIN G"/>
    <property type="match status" value="1"/>
</dbReference>
<dbReference type="InterPro" id="IPR045584">
    <property type="entry name" value="Pilin-like"/>
</dbReference>
<reference evidence="2 3" key="1">
    <citation type="submission" date="2019-02" db="EMBL/GenBank/DDBJ databases">
        <title>Deep-cultivation of Planctomycetes and their phenomic and genomic characterization uncovers novel biology.</title>
        <authorList>
            <person name="Wiegand S."/>
            <person name="Jogler M."/>
            <person name="Boedeker C."/>
            <person name="Pinto D."/>
            <person name="Vollmers J."/>
            <person name="Rivas-Marin E."/>
            <person name="Kohn T."/>
            <person name="Peeters S.H."/>
            <person name="Heuer A."/>
            <person name="Rast P."/>
            <person name="Oberbeckmann S."/>
            <person name="Bunk B."/>
            <person name="Jeske O."/>
            <person name="Meyerdierks A."/>
            <person name="Storesund J.E."/>
            <person name="Kallscheuer N."/>
            <person name="Luecker S."/>
            <person name="Lage O.M."/>
            <person name="Pohl T."/>
            <person name="Merkel B.J."/>
            <person name="Hornburger P."/>
            <person name="Mueller R.-W."/>
            <person name="Bruemmer F."/>
            <person name="Labrenz M."/>
            <person name="Spormann A.M."/>
            <person name="Op den Camp H."/>
            <person name="Overmann J."/>
            <person name="Amann R."/>
            <person name="Jetten M.S.M."/>
            <person name="Mascher T."/>
            <person name="Medema M.H."/>
            <person name="Devos D.P."/>
            <person name="Kaster A.-K."/>
            <person name="Ovreas L."/>
            <person name="Rohde M."/>
            <person name="Galperin M.Y."/>
            <person name="Jogler C."/>
        </authorList>
    </citation>
    <scope>NUCLEOTIDE SEQUENCE [LARGE SCALE GENOMIC DNA]</scope>
    <source>
        <strain evidence="2 3">Pan189</strain>
    </source>
</reference>
<keyword evidence="3" id="KW-1185">Reference proteome</keyword>
<name>A0A517QZ47_9PLAN</name>
<accession>A0A517QZ47</accession>
<proteinExistence type="predicted"/>
<dbReference type="SUPFAM" id="SSF54523">
    <property type="entry name" value="Pili subunits"/>
    <property type="match status" value="1"/>
</dbReference>
<dbReference type="OrthoDB" id="209833at2"/>
<dbReference type="Pfam" id="PF07596">
    <property type="entry name" value="SBP_bac_10"/>
    <property type="match status" value="1"/>
</dbReference>
<evidence type="ECO:0000313" key="2">
    <source>
        <dbReference type="EMBL" id="QDT36878.1"/>
    </source>
</evidence>
<protein>
    <recommendedName>
        <fullName evidence="1">DUF1559 domain-containing protein</fullName>
    </recommendedName>
</protein>
<dbReference type="InterPro" id="IPR027558">
    <property type="entry name" value="Pre_pil_HX9DG_C"/>
</dbReference>
<dbReference type="Proteomes" id="UP000317318">
    <property type="component" value="Chromosome"/>
</dbReference>
<evidence type="ECO:0000259" key="1">
    <source>
        <dbReference type="Pfam" id="PF07596"/>
    </source>
</evidence>
<gene>
    <name evidence="2" type="ORF">Pan189_12420</name>
</gene>
<dbReference type="KEGG" id="svp:Pan189_12420"/>
<dbReference type="NCBIfam" id="TIGR02532">
    <property type="entry name" value="IV_pilin_GFxxxE"/>
    <property type="match status" value="1"/>
</dbReference>